<protein>
    <recommendedName>
        <fullName evidence="2">HTH marR-type domain-containing protein</fullName>
    </recommendedName>
</protein>
<evidence type="ECO:0000256" key="1">
    <source>
        <dbReference type="ARBA" id="ARBA00006479"/>
    </source>
</evidence>
<keyword evidence="4" id="KW-1185">Reference proteome</keyword>
<dbReference type="Gene3D" id="1.10.10.10">
    <property type="entry name" value="Winged helix-like DNA-binding domain superfamily/Winged helix DNA-binding domain"/>
    <property type="match status" value="1"/>
</dbReference>
<dbReference type="InterPro" id="IPR043129">
    <property type="entry name" value="ATPase_NBD"/>
</dbReference>
<feature type="domain" description="HTH marR-type" evidence="2">
    <location>
        <begin position="2"/>
        <end position="40"/>
    </location>
</feature>
<evidence type="ECO:0000313" key="4">
    <source>
        <dbReference type="Proteomes" id="UP000032503"/>
    </source>
</evidence>
<dbReference type="SUPFAM" id="SSF46785">
    <property type="entry name" value="Winged helix' DNA-binding domain"/>
    <property type="match status" value="1"/>
</dbReference>
<reference evidence="3 4" key="1">
    <citation type="journal article" date="2001" name="Int. J. Syst. Evol. Microbiol.">
        <title>Agreia bicolorata gen. nov., sp. nov., to accommodate actinobacteria isolated from narrow reed grass infected by the nematode Heteroanguina graminophila.</title>
        <authorList>
            <person name="Evtushenko L.I."/>
            <person name="Dorofeeva L.V."/>
            <person name="Dobrovolskaya T.G."/>
            <person name="Streshinskaya G.M."/>
            <person name="Subbotin S.A."/>
            <person name="Tiedje J.M."/>
        </authorList>
    </citation>
    <scope>NUCLEOTIDE SEQUENCE [LARGE SCALE GENOMIC DNA]</scope>
    <source>
        <strain evidence="3 4">VKM Ac-1804</strain>
    </source>
</reference>
<dbReference type="Proteomes" id="UP000032503">
    <property type="component" value="Unassembled WGS sequence"/>
</dbReference>
<accession>A0ABR5CI53</accession>
<comment type="caution">
    <text evidence="3">The sequence shown here is derived from an EMBL/GenBank/DDBJ whole genome shotgun (WGS) entry which is preliminary data.</text>
</comment>
<proteinExistence type="inferred from homology"/>
<evidence type="ECO:0000259" key="2">
    <source>
        <dbReference type="Pfam" id="PF01047"/>
    </source>
</evidence>
<gene>
    <name evidence="3" type="ORF">TZ00_05385</name>
</gene>
<dbReference type="SUPFAM" id="SSF53067">
    <property type="entry name" value="Actin-like ATPase domain"/>
    <property type="match status" value="1"/>
</dbReference>
<dbReference type="InterPro" id="IPR000835">
    <property type="entry name" value="HTH_MarR-typ"/>
</dbReference>
<dbReference type="Pfam" id="PF01047">
    <property type="entry name" value="MarR"/>
    <property type="match status" value="1"/>
</dbReference>
<organism evidence="3 4">
    <name type="scientific">Agreia bicolorata</name>
    <dbReference type="NCBI Taxonomy" id="110935"/>
    <lineage>
        <taxon>Bacteria</taxon>
        <taxon>Bacillati</taxon>
        <taxon>Actinomycetota</taxon>
        <taxon>Actinomycetes</taxon>
        <taxon>Micrococcales</taxon>
        <taxon>Microbacteriaceae</taxon>
        <taxon>Agreia</taxon>
    </lineage>
</organism>
<dbReference type="Pfam" id="PF00480">
    <property type="entry name" value="ROK"/>
    <property type="match status" value="1"/>
</dbReference>
<evidence type="ECO:0000313" key="3">
    <source>
        <dbReference type="EMBL" id="KJC65296.1"/>
    </source>
</evidence>
<dbReference type="Gene3D" id="3.30.420.40">
    <property type="match status" value="2"/>
</dbReference>
<dbReference type="PANTHER" id="PTHR18964">
    <property type="entry name" value="ROK (REPRESSOR, ORF, KINASE) FAMILY"/>
    <property type="match status" value="1"/>
</dbReference>
<dbReference type="PANTHER" id="PTHR18964:SF149">
    <property type="entry name" value="BIFUNCTIONAL UDP-N-ACETYLGLUCOSAMINE 2-EPIMERASE_N-ACETYLMANNOSAMINE KINASE"/>
    <property type="match status" value="1"/>
</dbReference>
<sequence>MRLLLRRGPLGRSEMARMLGVSRANLTRVTRELLAAGLVREGPTELRSAMGRPVELLQTVPDAYHFVGVKITGEALYAVVVNLSNVVVASLESPLRSREPVDVEEVVDEIAVILDSFGARFNDIAGLGIALAGTISGPPEHEIVYESTYLGWDGVALADLLRVRLGLPVTVGNEVQALTLTESLSMQGHPGDVTMALVTVGVGIGVGYVIDGALIKGASGRPGRLNHLIVDPQGPLCDRGHRGCVASYLTNESIAKNSGFENYDQAIVAARAGDASAVRAFVGAGRALGDLLGTVVNAVDPGVVILTGDGLALHEIAADAIGDGIARTRAWNAGQFTLDVRAFDFSEWARAAAVMSINLALTTGRGR</sequence>
<name>A0ABR5CI53_9MICO</name>
<dbReference type="InterPro" id="IPR036390">
    <property type="entry name" value="WH_DNA-bd_sf"/>
</dbReference>
<dbReference type="InterPro" id="IPR036388">
    <property type="entry name" value="WH-like_DNA-bd_sf"/>
</dbReference>
<dbReference type="EMBL" id="JYFC01000002">
    <property type="protein sequence ID" value="KJC65296.1"/>
    <property type="molecule type" value="Genomic_DNA"/>
</dbReference>
<comment type="similarity">
    <text evidence="1">Belongs to the ROK (NagC/XylR) family.</text>
</comment>
<dbReference type="InterPro" id="IPR000600">
    <property type="entry name" value="ROK"/>
</dbReference>